<proteinExistence type="predicted"/>
<dbReference type="InterPro" id="IPR039353">
    <property type="entry name" value="TF_Adf1"/>
</dbReference>
<organism evidence="3 4">
    <name type="scientific">Aromia moschata</name>
    <dbReference type="NCBI Taxonomy" id="1265417"/>
    <lineage>
        <taxon>Eukaryota</taxon>
        <taxon>Metazoa</taxon>
        <taxon>Ecdysozoa</taxon>
        <taxon>Arthropoda</taxon>
        <taxon>Hexapoda</taxon>
        <taxon>Insecta</taxon>
        <taxon>Pterygota</taxon>
        <taxon>Neoptera</taxon>
        <taxon>Endopterygota</taxon>
        <taxon>Coleoptera</taxon>
        <taxon>Polyphaga</taxon>
        <taxon>Cucujiformia</taxon>
        <taxon>Chrysomeloidea</taxon>
        <taxon>Cerambycidae</taxon>
        <taxon>Cerambycinae</taxon>
        <taxon>Callichromatini</taxon>
        <taxon>Aromia</taxon>
    </lineage>
</organism>
<dbReference type="SMART" id="SM00595">
    <property type="entry name" value="MADF"/>
    <property type="match status" value="1"/>
</dbReference>
<sequence>MTSRREDNSSVISFINLVKAHPCIWNYSIAAYSKTDVTSAAWREITSEIKDTDKNCRERWKNIRTAYVRSLKPPKSGASQNSKKTYYLTEHLSFLQPYLKGGDTSGNLRIEDTVEEESNTIQNDGSETFVEEELTDEASSVQLIETPARDKKSNETLKKRK</sequence>
<dbReference type="AlphaFoldDB" id="A0AAV8YBA2"/>
<dbReference type="EMBL" id="JAPWTK010000157">
    <property type="protein sequence ID" value="KAJ8947635.1"/>
    <property type="molecule type" value="Genomic_DNA"/>
</dbReference>
<gene>
    <name evidence="3" type="ORF">NQ318_002647</name>
</gene>
<keyword evidence="4" id="KW-1185">Reference proteome</keyword>
<evidence type="ECO:0000313" key="3">
    <source>
        <dbReference type="EMBL" id="KAJ8947635.1"/>
    </source>
</evidence>
<feature type="domain" description="MADF" evidence="2">
    <location>
        <begin position="13"/>
        <end position="100"/>
    </location>
</feature>
<dbReference type="GO" id="GO:0005667">
    <property type="term" value="C:transcription regulator complex"/>
    <property type="evidence" value="ECO:0007669"/>
    <property type="project" value="TreeGrafter"/>
</dbReference>
<accession>A0AAV8YBA2</accession>
<evidence type="ECO:0000313" key="4">
    <source>
        <dbReference type="Proteomes" id="UP001162162"/>
    </source>
</evidence>
<feature type="non-terminal residue" evidence="3">
    <location>
        <position position="161"/>
    </location>
</feature>
<dbReference type="PANTHER" id="PTHR12243:SF60">
    <property type="entry name" value="SI:CH211-15D5.12-RELATED"/>
    <property type="match status" value="1"/>
</dbReference>
<dbReference type="InterPro" id="IPR006578">
    <property type="entry name" value="MADF-dom"/>
</dbReference>
<comment type="caution">
    <text evidence="3">The sequence shown here is derived from an EMBL/GenBank/DDBJ whole genome shotgun (WGS) entry which is preliminary data.</text>
</comment>
<feature type="region of interest" description="Disordered" evidence="1">
    <location>
        <begin position="115"/>
        <end position="161"/>
    </location>
</feature>
<evidence type="ECO:0000256" key="1">
    <source>
        <dbReference type="SAM" id="MobiDB-lite"/>
    </source>
</evidence>
<dbReference type="GO" id="GO:0005634">
    <property type="term" value="C:nucleus"/>
    <property type="evidence" value="ECO:0007669"/>
    <property type="project" value="TreeGrafter"/>
</dbReference>
<dbReference type="Proteomes" id="UP001162162">
    <property type="component" value="Unassembled WGS sequence"/>
</dbReference>
<dbReference type="PROSITE" id="PS51029">
    <property type="entry name" value="MADF"/>
    <property type="match status" value="1"/>
</dbReference>
<dbReference type="GO" id="GO:0006357">
    <property type="term" value="P:regulation of transcription by RNA polymerase II"/>
    <property type="evidence" value="ECO:0007669"/>
    <property type="project" value="TreeGrafter"/>
</dbReference>
<protein>
    <recommendedName>
        <fullName evidence="2">MADF domain-containing protein</fullName>
    </recommendedName>
</protein>
<feature type="compositionally biased region" description="Basic and acidic residues" evidence="1">
    <location>
        <begin position="147"/>
        <end position="161"/>
    </location>
</feature>
<dbReference type="PANTHER" id="PTHR12243">
    <property type="entry name" value="MADF DOMAIN TRANSCRIPTION FACTOR"/>
    <property type="match status" value="1"/>
</dbReference>
<dbReference type="Pfam" id="PF10545">
    <property type="entry name" value="MADF_DNA_bdg"/>
    <property type="match status" value="1"/>
</dbReference>
<evidence type="ECO:0000259" key="2">
    <source>
        <dbReference type="PROSITE" id="PS51029"/>
    </source>
</evidence>
<name>A0AAV8YBA2_9CUCU</name>
<reference evidence="3" key="1">
    <citation type="journal article" date="2023" name="Insect Mol. Biol.">
        <title>Genome sequencing provides insights into the evolution of gene families encoding plant cell wall-degrading enzymes in longhorned beetles.</title>
        <authorList>
            <person name="Shin N.R."/>
            <person name="Okamura Y."/>
            <person name="Kirsch R."/>
            <person name="Pauchet Y."/>
        </authorList>
    </citation>
    <scope>NUCLEOTIDE SEQUENCE</scope>
    <source>
        <strain evidence="3">AMC_N1</strain>
    </source>
</reference>